<name>A0A2Z4FKE5_9DELT</name>
<dbReference type="RefSeq" id="WP_111334074.1">
    <property type="nucleotide sequence ID" value="NZ_CP030032.1"/>
</dbReference>
<keyword evidence="8" id="KW-0350">Heme biosynthesis</keyword>
<evidence type="ECO:0000256" key="8">
    <source>
        <dbReference type="ARBA" id="ARBA00023133"/>
    </source>
</evidence>
<evidence type="ECO:0000256" key="7">
    <source>
        <dbReference type="ARBA" id="ARBA00023004"/>
    </source>
</evidence>
<evidence type="ECO:0000313" key="13">
    <source>
        <dbReference type="Proteomes" id="UP000249799"/>
    </source>
</evidence>
<dbReference type="OrthoDB" id="9816428at2"/>
<organism evidence="12 13">
    <name type="scientific">Bradymonas sediminis</name>
    <dbReference type="NCBI Taxonomy" id="1548548"/>
    <lineage>
        <taxon>Bacteria</taxon>
        <taxon>Deltaproteobacteria</taxon>
        <taxon>Bradymonadales</taxon>
        <taxon>Bradymonadaceae</taxon>
        <taxon>Bradymonas</taxon>
    </lineage>
</organism>
<keyword evidence="7" id="KW-0408">Iron</keyword>
<comment type="subcellular location">
    <subcellularLocation>
        <location evidence="1">Membrane</location>
        <topology evidence="1">Multi-pass membrane protein</topology>
    </subcellularLocation>
</comment>
<reference evidence="12 13" key="1">
    <citation type="submission" date="2018-06" db="EMBL/GenBank/DDBJ databases">
        <title>Lujinxingia sediminis gen. nov. sp. nov., a new facultative anaerobic member of the class Deltaproteobacteria, and proposal of Lujinxingaceae fam. nov.</title>
        <authorList>
            <person name="Guo L.-Y."/>
            <person name="Li C.-M."/>
            <person name="Wang S."/>
            <person name="Du Z.-J."/>
        </authorList>
    </citation>
    <scope>NUCLEOTIDE SEQUENCE [LARGE SCALE GENOMIC DNA]</scope>
    <source>
        <strain evidence="12 13">FA350</strain>
    </source>
</reference>
<keyword evidence="2" id="KW-1003">Cell membrane</keyword>
<keyword evidence="13" id="KW-1185">Reference proteome</keyword>
<gene>
    <name evidence="12" type="ORF">DN745_08890</name>
</gene>
<evidence type="ECO:0000256" key="1">
    <source>
        <dbReference type="ARBA" id="ARBA00004141"/>
    </source>
</evidence>
<dbReference type="PANTHER" id="PTHR35457:SF1">
    <property type="entry name" value="HEME A SYNTHASE"/>
    <property type="match status" value="1"/>
</dbReference>
<dbReference type="AlphaFoldDB" id="A0A2Z4FKE5"/>
<dbReference type="KEGG" id="bsed:DN745_08890"/>
<dbReference type="GO" id="GO:0016020">
    <property type="term" value="C:membrane"/>
    <property type="evidence" value="ECO:0007669"/>
    <property type="project" value="UniProtKB-SubCell"/>
</dbReference>
<sequence length="323" mass="34163">MTASQPKPAANSPLTKPQRRYRDFAWAFVVYLILVALFGAWVRITHSGAGCGDHWPSCHGEIIPLAPSVETIIEFTHRLSTGVLGILSIGLLGWAAKLYGIRHRVSVAAIITIVFIIFESLIGAKLVLSELVADNDSVARAVVIALHLVNTLALTGSAGLCAWWASGGKTPSKGAKQSLKVMLGLSIVLIVITSMMGAVTALGDTLFPVDPTLGHGLFDRVRGDLSAANHFLVRLRIIHPVIAVGASVLLIALTTTIRTGEVSAVAKKAAGVVLALVVAQLLIGSTNIYLGAPGWMQIIHLALAQALWITLLITTCEALARED</sequence>
<keyword evidence="6" id="KW-0560">Oxidoreductase</keyword>
<dbReference type="PANTHER" id="PTHR35457">
    <property type="entry name" value="HEME A SYNTHASE"/>
    <property type="match status" value="1"/>
</dbReference>
<keyword evidence="10" id="KW-1015">Disulfide bond</keyword>
<keyword evidence="3" id="KW-0812">Transmembrane</keyword>
<evidence type="ECO:0000256" key="9">
    <source>
        <dbReference type="ARBA" id="ARBA00023136"/>
    </source>
</evidence>
<dbReference type="GO" id="GO:0006784">
    <property type="term" value="P:heme A biosynthetic process"/>
    <property type="evidence" value="ECO:0007669"/>
    <property type="project" value="InterPro"/>
</dbReference>
<evidence type="ECO:0000256" key="11">
    <source>
        <dbReference type="ARBA" id="ARBA00023444"/>
    </source>
</evidence>
<evidence type="ECO:0000256" key="5">
    <source>
        <dbReference type="ARBA" id="ARBA00022989"/>
    </source>
</evidence>
<dbReference type="GO" id="GO:0046872">
    <property type="term" value="F:metal ion binding"/>
    <property type="evidence" value="ECO:0007669"/>
    <property type="project" value="UniProtKB-KW"/>
</dbReference>
<keyword evidence="4" id="KW-0479">Metal-binding</keyword>
<protein>
    <submittedName>
        <fullName evidence="12">Heme A synthase</fullName>
    </submittedName>
</protein>
<dbReference type="GO" id="GO:0016491">
    <property type="term" value="F:oxidoreductase activity"/>
    <property type="evidence" value="ECO:0007669"/>
    <property type="project" value="UniProtKB-KW"/>
</dbReference>
<evidence type="ECO:0000256" key="10">
    <source>
        <dbReference type="ARBA" id="ARBA00023157"/>
    </source>
</evidence>
<keyword evidence="5" id="KW-1133">Transmembrane helix</keyword>
<accession>A0A2Z4FKE5</accession>
<dbReference type="EMBL" id="CP030032">
    <property type="protein sequence ID" value="AWV89447.1"/>
    <property type="molecule type" value="Genomic_DNA"/>
</dbReference>
<dbReference type="Proteomes" id="UP000249799">
    <property type="component" value="Chromosome"/>
</dbReference>
<dbReference type="InterPro" id="IPR003780">
    <property type="entry name" value="COX15/CtaA_fam"/>
</dbReference>
<comment type="pathway">
    <text evidence="11">Porphyrin-containing compound metabolism.</text>
</comment>
<dbReference type="InterPro" id="IPR050450">
    <property type="entry name" value="COX15/CtaA_HemeA_synthase"/>
</dbReference>
<evidence type="ECO:0000256" key="6">
    <source>
        <dbReference type="ARBA" id="ARBA00023002"/>
    </source>
</evidence>
<evidence type="ECO:0000256" key="4">
    <source>
        <dbReference type="ARBA" id="ARBA00022723"/>
    </source>
</evidence>
<keyword evidence="9" id="KW-0472">Membrane</keyword>
<proteinExistence type="predicted"/>
<evidence type="ECO:0000256" key="2">
    <source>
        <dbReference type="ARBA" id="ARBA00022475"/>
    </source>
</evidence>
<dbReference type="Pfam" id="PF02628">
    <property type="entry name" value="COX15-CtaA"/>
    <property type="match status" value="1"/>
</dbReference>
<evidence type="ECO:0000256" key="3">
    <source>
        <dbReference type="ARBA" id="ARBA00022692"/>
    </source>
</evidence>
<evidence type="ECO:0000313" key="12">
    <source>
        <dbReference type="EMBL" id="AWV89447.1"/>
    </source>
</evidence>